<feature type="transmembrane region" description="Helical" evidence="1">
    <location>
        <begin position="51"/>
        <end position="74"/>
    </location>
</feature>
<keyword evidence="3" id="KW-1185">Reference proteome</keyword>
<dbReference type="OrthoDB" id="7362481at2"/>
<reference evidence="3" key="1">
    <citation type="submission" date="2017-05" db="EMBL/GenBank/DDBJ databases">
        <authorList>
            <person name="Rodrigo-Torres L."/>
            <person name="Arahal R. D."/>
            <person name="Lucena T."/>
        </authorList>
    </citation>
    <scope>NUCLEOTIDE SEQUENCE [LARGE SCALE GENOMIC DNA]</scope>
    <source>
        <strain evidence="3">CECT 8621</strain>
    </source>
</reference>
<gene>
    <name evidence="2" type="ORF">COL8621_02350</name>
</gene>
<feature type="transmembrane region" description="Helical" evidence="1">
    <location>
        <begin position="86"/>
        <end position="107"/>
    </location>
</feature>
<proteinExistence type="predicted"/>
<evidence type="ECO:0000313" key="3">
    <source>
        <dbReference type="Proteomes" id="UP000202922"/>
    </source>
</evidence>
<protein>
    <recommendedName>
        <fullName evidence="4">DUF5368 domain-containing protein</fullName>
    </recommendedName>
</protein>
<name>A0A238KLJ0_9RHOB</name>
<dbReference type="Pfam" id="PF17336">
    <property type="entry name" value="DUF5368"/>
    <property type="match status" value="1"/>
</dbReference>
<keyword evidence="1" id="KW-0472">Membrane</keyword>
<keyword evidence="1" id="KW-1133">Transmembrane helix</keyword>
<evidence type="ECO:0000313" key="2">
    <source>
        <dbReference type="EMBL" id="SMX43628.1"/>
    </source>
</evidence>
<evidence type="ECO:0008006" key="4">
    <source>
        <dbReference type="Google" id="ProtNLM"/>
    </source>
</evidence>
<evidence type="ECO:0000256" key="1">
    <source>
        <dbReference type="SAM" id="Phobius"/>
    </source>
</evidence>
<dbReference type="AlphaFoldDB" id="A0A238KLJ0"/>
<feature type="transmembrane region" description="Helical" evidence="1">
    <location>
        <begin position="20"/>
        <end position="39"/>
    </location>
</feature>
<dbReference type="InterPro" id="IPR035308">
    <property type="entry name" value="DUF5368"/>
</dbReference>
<sequence length="118" mass="12903">MKDLTFETLIAVFEEIFGRGLFWFMFVAAVVVTIAYLYVLIRDRSISWRKFLLAQIAMPIGAVIAVWFVLAMTHSRLANIGGPVDLIVLLGVAAGGAIGSAILVYTIQSLIRAPSSEE</sequence>
<accession>A0A238KLJ0</accession>
<keyword evidence="1" id="KW-0812">Transmembrane</keyword>
<dbReference type="RefSeq" id="WP_093967511.1">
    <property type="nucleotide sequence ID" value="NZ_FXYE01000002.1"/>
</dbReference>
<organism evidence="2 3">
    <name type="scientific">Actibacterium lipolyticum</name>
    <dbReference type="NCBI Taxonomy" id="1524263"/>
    <lineage>
        <taxon>Bacteria</taxon>
        <taxon>Pseudomonadati</taxon>
        <taxon>Pseudomonadota</taxon>
        <taxon>Alphaproteobacteria</taxon>
        <taxon>Rhodobacterales</taxon>
        <taxon>Roseobacteraceae</taxon>
        <taxon>Actibacterium</taxon>
    </lineage>
</organism>
<dbReference type="Proteomes" id="UP000202922">
    <property type="component" value="Unassembled WGS sequence"/>
</dbReference>
<dbReference type="EMBL" id="FXYE01000002">
    <property type="protein sequence ID" value="SMX43628.1"/>
    <property type="molecule type" value="Genomic_DNA"/>
</dbReference>